<proteinExistence type="predicted"/>
<sequence>MTAAGRAEPEVADPGDVETPAVDALRRLLGTARATAGGGLA</sequence>
<evidence type="ECO:0000313" key="1">
    <source>
        <dbReference type="EMBL" id="XDQ53097.1"/>
    </source>
</evidence>
<reference evidence="1" key="1">
    <citation type="submission" date="2024-07" db="EMBL/GenBank/DDBJ databases">
        <authorList>
            <person name="Yu S.T."/>
        </authorList>
    </citation>
    <scope>NUCLEOTIDE SEQUENCE</scope>
    <source>
        <strain evidence="1">R41</strain>
    </source>
</reference>
<dbReference type="EMBL" id="CP163443">
    <property type="protein sequence ID" value="XDQ53097.1"/>
    <property type="molecule type" value="Genomic_DNA"/>
</dbReference>
<gene>
    <name evidence="1" type="ORF">AB5J53_16205</name>
</gene>
<organism evidence="1">
    <name type="scientific">Streptomyces sp. R41</name>
    <dbReference type="NCBI Taxonomy" id="3238632"/>
    <lineage>
        <taxon>Bacteria</taxon>
        <taxon>Bacillati</taxon>
        <taxon>Actinomycetota</taxon>
        <taxon>Actinomycetes</taxon>
        <taxon>Kitasatosporales</taxon>
        <taxon>Streptomycetaceae</taxon>
        <taxon>Streptomyces</taxon>
    </lineage>
</organism>
<dbReference type="AlphaFoldDB" id="A0AB39RAG6"/>
<dbReference type="RefSeq" id="WP_369246359.1">
    <property type="nucleotide sequence ID" value="NZ_CP163443.1"/>
</dbReference>
<accession>A0AB39RAG6</accession>
<name>A0AB39RAG6_9ACTN</name>
<protein>
    <submittedName>
        <fullName evidence="1">Uncharacterized protein</fullName>
    </submittedName>
</protein>